<dbReference type="Pfam" id="PF08031">
    <property type="entry name" value="BBE"/>
    <property type="match status" value="1"/>
</dbReference>
<dbReference type="InterPro" id="IPR036318">
    <property type="entry name" value="FAD-bd_PCMH-like_sf"/>
</dbReference>
<dbReference type="PANTHER" id="PTHR42973:SF39">
    <property type="entry name" value="FAD-BINDING PCMH-TYPE DOMAIN-CONTAINING PROTEIN"/>
    <property type="match status" value="1"/>
</dbReference>
<dbReference type="PROSITE" id="PS00862">
    <property type="entry name" value="OX2_COVAL_FAD"/>
    <property type="match status" value="1"/>
</dbReference>
<dbReference type="InterPro" id="IPR016166">
    <property type="entry name" value="FAD-bd_PCMH"/>
</dbReference>
<dbReference type="InterPro" id="IPR006093">
    <property type="entry name" value="Oxy_OxRdtase_FAD_BS"/>
</dbReference>
<evidence type="ECO:0000313" key="9">
    <source>
        <dbReference type="Proteomes" id="UP000814176"/>
    </source>
</evidence>
<dbReference type="EMBL" id="JADCUA010000004">
    <property type="protein sequence ID" value="KAH9840541.1"/>
    <property type="molecule type" value="Genomic_DNA"/>
</dbReference>
<dbReference type="PANTHER" id="PTHR42973">
    <property type="entry name" value="BINDING OXIDOREDUCTASE, PUTATIVE (AFU_ORTHOLOGUE AFUA_1G17690)-RELATED"/>
    <property type="match status" value="1"/>
</dbReference>
<accession>A0ABQ8KPK7</accession>
<dbReference type="InterPro" id="IPR006094">
    <property type="entry name" value="Oxid_FAD_bind_N"/>
</dbReference>
<dbReference type="SUPFAM" id="SSF56176">
    <property type="entry name" value="FAD-binding/transporter-associated domain-like"/>
    <property type="match status" value="1"/>
</dbReference>
<dbReference type="InterPro" id="IPR016169">
    <property type="entry name" value="FAD-bd_PCMH_sub2"/>
</dbReference>
<evidence type="ECO:0000256" key="4">
    <source>
        <dbReference type="ARBA" id="ARBA00022827"/>
    </source>
</evidence>
<dbReference type="InterPro" id="IPR050416">
    <property type="entry name" value="FAD-linked_Oxidoreductase"/>
</dbReference>
<name>A0ABQ8KPK7_9APHY</name>
<evidence type="ECO:0000259" key="7">
    <source>
        <dbReference type="PROSITE" id="PS51387"/>
    </source>
</evidence>
<dbReference type="InterPro" id="IPR012951">
    <property type="entry name" value="BBE"/>
</dbReference>
<dbReference type="PROSITE" id="PS51387">
    <property type="entry name" value="FAD_PCMH"/>
    <property type="match status" value="1"/>
</dbReference>
<dbReference type="Gene3D" id="3.40.462.20">
    <property type="match status" value="1"/>
</dbReference>
<keyword evidence="3" id="KW-0285">Flavoprotein</keyword>
<evidence type="ECO:0000256" key="3">
    <source>
        <dbReference type="ARBA" id="ARBA00022630"/>
    </source>
</evidence>
<organism evidence="8 9">
    <name type="scientific">Rhodofomes roseus</name>
    <dbReference type="NCBI Taxonomy" id="34475"/>
    <lineage>
        <taxon>Eukaryota</taxon>
        <taxon>Fungi</taxon>
        <taxon>Dikarya</taxon>
        <taxon>Basidiomycota</taxon>
        <taxon>Agaricomycotina</taxon>
        <taxon>Agaricomycetes</taxon>
        <taxon>Polyporales</taxon>
        <taxon>Rhodofomes</taxon>
    </lineage>
</organism>
<dbReference type="GeneID" id="71999128"/>
<keyword evidence="6" id="KW-0732">Signal</keyword>
<sequence length="510" mass="55514">MEITLGRLLIASICIFSFADVVVGDAASLQSIFSSNAQTSVETYFADHPGYENASRAFNLRLQIKPAAIAYPSNANEVSDIVRAGASLGIPVSARSGGHSHAAYGLGGEDGHLVIDLAHINTIEVDRSTGVATIGAGNRLGDIAVELFNQGGRALPHGVCPLVGIGGHASHGGYGFNSRLWGLTMDNIVGATVVLANGSVVESSASQHSDLFWALRGAAPSFGIITHFLFQTFFAPAQPTYFNYNWSLPLGQAVEAISMYQDFCFSPAIPKEIGFELNLYKGIEQGEILLSFLGSHYGDPDEYDAIVRPFLDVMPKQTWPPQVEATTWIENMELLAGPGVPLASTPSRKAANHDTHYTKSLTTPSDAPMPREAIAALASWMSSEGWKTTTYWFVQLELYGGHDSQIDALPSNATAYANRNALWIIQFRATSPTFRPPYPEEGFAFADGLVNAVTDNVPPTYKYGAYPNYVDPRLTPREWHKLYYGANYRRLRKIKTQVDPDSVFTFPQSM</sequence>
<keyword evidence="4" id="KW-0274">FAD</keyword>
<dbReference type="RefSeq" id="XP_047782007.1">
    <property type="nucleotide sequence ID" value="XM_047918396.1"/>
</dbReference>
<feature type="domain" description="FAD-binding PCMH-type" evidence="7">
    <location>
        <begin position="62"/>
        <end position="235"/>
    </location>
</feature>
<gene>
    <name evidence="8" type="ORF">C8Q71DRAFT_412158</name>
</gene>
<comment type="caution">
    <text evidence="8">The sequence shown here is derived from an EMBL/GenBank/DDBJ whole genome shotgun (WGS) entry which is preliminary data.</text>
</comment>
<evidence type="ECO:0000256" key="1">
    <source>
        <dbReference type="ARBA" id="ARBA00001974"/>
    </source>
</evidence>
<evidence type="ECO:0000256" key="6">
    <source>
        <dbReference type="SAM" id="SignalP"/>
    </source>
</evidence>
<protein>
    <recommendedName>
        <fullName evidence="7">FAD-binding PCMH-type domain-containing protein</fullName>
    </recommendedName>
</protein>
<proteinExistence type="inferred from homology"/>
<dbReference type="Pfam" id="PF01565">
    <property type="entry name" value="FAD_binding_4"/>
    <property type="match status" value="1"/>
</dbReference>
<dbReference type="Proteomes" id="UP000814176">
    <property type="component" value="Unassembled WGS sequence"/>
</dbReference>
<evidence type="ECO:0000256" key="2">
    <source>
        <dbReference type="ARBA" id="ARBA00005466"/>
    </source>
</evidence>
<keyword evidence="5" id="KW-0560">Oxidoreductase</keyword>
<feature type="signal peptide" evidence="6">
    <location>
        <begin position="1"/>
        <end position="24"/>
    </location>
</feature>
<reference evidence="8 9" key="1">
    <citation type="journal article" date="2021" name="Environ. Microbiol.">
        <title>Gene family expansions and transcriptome signatures uncover fungal adaptations to wood decay.</title>
        <authorList>
            <person name="Hage H."/>
            <person name="Miyauchi S."/>
            <person name="Viragh M."/>
            <person name="Drula E."/>
            <person name="Min B."/>
            <person name="Chaduli D."/>
            <person name="Navarro D."/>
            <person name="Favel A."/>
            <person name="Norest M."/>
            <person name="Lesage-Meessen L."/>
            <person name="Balint B."/>
            <person name="Merenyi Z."/>
            <person name="de Eugenio L."/>
            <person name="Morin E."/>
            <person name="Martinez A.T."/>
            <person name="Baldrian P."/>
            <person name="Stursova M."/>
            <person name="Martinez M.J."/>
            <person name="Novotny C."/>
            <person name="Magnuson J.K."/>
            <person name="Spatafora J.W."/>
            <person name="Maurice S."/>
            <person name="Pangilinan J."/>
            <person name="Andreopoulos W."/>
            <person name="LaButti K."/>
            <person name="Hundley H."/>
            <person name="Na H."/>
            <person name="Kuo A."/>
            <person name="Barry K."/>
            <person name="Lipzen A."/>
            <person name="Henrissat B."/>
            <person name="Riley R."/>
            <person name="Ahrendt S."/>
            <person name="Nagy L.G."/>
            <person name="Grigoriev I.V."/>
            <person name="Martin F."/>
            <person name="Rosso M.N."/>
        </authorList>
    </citation>
    <scope>NUCLEOTIDE SEQUENCE [LARGE SCALE GENOMIC DNA]</scope>
    <source>
        <strain evidence="8 9">CIRM-BRFM 1785</strain>
    </source>
</reference>
<dbReference type="Gene3D" id="3.30.465.10">
    <property type="match status" value="1"/>
</dbReference>
<comment type="cofactor">
    <cofactor evidence="1">
        <name>FAD</name>
        <dbReference type="ChEBI" id="CHEBI:57692"/>
    </cofactor>
</comment>
<evidence type="ECO:0000256" key="5">
    <source>
        <dbReference type="ARBA" id="ARBA00023002"/>
    </source>
</evidence>
<evidence type="ECO:0000313" key="8">
    <source>
        <dbReference type="EMBL" id="KAH9840541.1"/>
    </source>
</evidence>
<comment type="similarity">
    <text evidence="2">Belongs to the oxygen-dependent FAD-linked oxidoreductase family.</text>
</comment>
<keyword evidence="9" id="KW-1185">Reference proteome</keyword>
<feature type="chain" id="PRO_5045788969" description="FAD-binding PCMH-type domain-containing protein" evidence="6">
    <location>
        <begin position="25"/>
        <end position="510"/>
    </location>
</feature>